<proteinExistence type="predicted"/>
<comment type="caution">
    <text evidence="1">The sequence shown here is derived from an EMBL/GenBank/DDBJ whole genome shotgun (WGS) entry which is preliminary data.</text>
</comment>
<evidence type="ECO:0000313" key="1">
    <source>
        <dbReference type="EMBL" id="KAF5206619.1"/>
    </source>
</evidence>
<evidence type="ECO:0000313" key="2">
    <source>
        <dbReference type="Proteomes" id="UP000554482"/>
    </source>
</evidence>
<sequence>MHIHKIKIKRNNVSHLEEIEKRVTTNKRDENLQVKIVNNFAVVRSYEEPRRFDGGEGDN</sequence>
<keyword evidence="2" id="KW-1185">Reference proteome</keyword>
<reference evidence="1 2" key="1">
    <citation type="submission" date="2020-06" db="EMBL/GenBank/DDBJ databases">
        <title>Transcriptomic and genomic resources for Thalictrum thalictroides and T. hernandezii: Facilitating candidate gene discovery in an emerging model plant lineage.</title>
        <authorList>
            <person name="Arias T."/>
            <person name="Riano-Pachon D.M."/>
            <person name="Di Stilio V.S."/>
        </authorList>
    </citation>
    <scope>NUCLEOTIDE SEQUENCE [LARGE SCALE GENOMIC DNA]</scope>
    <source>
        <strain evidence="2">cv. WT478/WT964</strain>
        <tissue evidence="1">Leaves</tissue>
    </source>
</reference>
<organism evidence="1 2">
    <name type="scientific">Thalictrum thalictroides</name>
    <name type="common">Rue-anemone</name>
    <name type="synonym">Anemone thalictroides</name>
    <dbReference type="NCBI Taxonomy" id="46969"/>
    <lineage>
        <taxon>Eukaryota</taxon>
        <taxon>Viridiplantae</taxon>
        <taxon>Streptophyta</taxon>
        <taxon>Embryophyta</taxon>
        <taxon>Tracheophyta</taxon>
        <taxon>Spermatophyta</taxon>
        <taxon>Magnoliopsida</taxon>
        <taxon>Ranunculales</taxon>
        <taxon>Ranunculaceae</taxon>
        <taxon>Thalictroideae</taxon>
        <taxon>Thalictrum</taxon>
    </lineage>
</organism>
<protein>
    <submittedName>
        <fullName evidence="1">Uncharacterized protein</fullName>
    </submittedName>
</protein>
<accession>A0A7J6XAH1</accession>
<gene>
    <name evidence="1" type="ORF">FRX31_003787</name>
</gene>
<name>A0A7J6XAH1_THATH</name>
<dbReference type="Proteomes" id="UP000554482">
    <property type="component" value="Unassembled WGS sequence"/>
</dbReference>
<dbReference type="AlphaFoldDB" id="A0A7J6XAH1"/>
<dbReference type="EMBL" id="JABWDY010002487">
    <property type="protein sequence ID" value="KAF5206619.1"/>
    <property type="molecule type" value="Genomic_DNA"/>
</dbReference>